<name>A0ACB5S948_9PEZI</name>
<protein>
    <submittedName>
        <fullName evidence="1">Uncharacterized protein</fullName>
    </submittedName>
</protein>
<gene>
    <name evidence="1" type="primary">g11402</name>
    <name evidence="1" type="ORF">NpPPO83_00011402</name>
</gene>
<organism evidence="1 2">
    <name type="scientific">Neofusicoccum parvum</name>
    <dbReference type="NCBI Taxonomy" id="310453"/>
    <lineage>
        <taxon>Eukaryota</taxon>
        <taxon>Fungi</taxon>
        <taxon>Dikarya</taxon>
        <taxon>Ascomycota</taxon>
        <taxon>Pezizomycotina</taxon>
        <taxon>Dothideomycetes</taxon>
        <taxon>Dothideomycetes incertae sedis</taxon>
        <taxon>Botryosphaeriales</taxon>
        <taxon>Botryosphaeriaceae</taxon>
        <taxon>Neofusicoccum</taxon>
    </lineage>
</organism>
<dbReference type="Proteomes" id="UP001165186">
    <property type="component" value="Unassembled WGS sequence"/>
</dbReference>
<comment type="caution">
    <text evidence="1">The sequence shown here is derived from an EMBL/GenBank/DDBJ whole genome shotgun (WGS) entry which is preliminary data.</text>
</comment>
<proteinExistence type="predicted"/>
<sequence length="128" mass="14050">MSGDSFPLRSSSDFTDHNSILNEFTSAETKRVVYRVDRRLVSTLGVIYCISLILRLNMGNANVAGMRDNLDLAVGTRYSTVSLVFHPTFILFQIPVVPTIRYVGPRLYLTGAPTTFSALIVGGGFVTT</sequence>
<reference evidence="1" key="1">
    <citation type="submission" date="2024-09" db="EMBL/GenBank/DDBJ databases">
        <title>Draft Genome Sequences of Neofusicoccum parvum.</title>
        <authorList>
            <person name="Ashida A."/>
            <person name="Camagna M."/>
            <person name="Tanaka A."/>
            <person name="Takemoto D."/>
        </authorList>
    </citation>
    <scope>NUCLEOTIDE SEQUENCE</scope>
    <source>
        <strain evidence="1">PPO83</strain>
    </source>
</reference>
<evidence type="ECO:0000313" key="2">
    <source>
        <dbReference type="Proteomes" id="UP001165186"/>
    </source>
</evidence>
<evidence type="ECO:0000313" key="1">
    <source>
        <dbReference type="EMBL" id="GME31328.1"/>
    </source>
</evidence>
<dbReference type="EMBL" id="BSXG01000205">
    <property type="protein sequence ID" value="GME31328.1"/>
    <property type="molecule type" value="Genomic_DNA"/>
</dbReference>
<accession>A0ACB5S948</accession>
<keyword evidence="2" id="KW-1185">Reference proteome</keyword>